<dbReference type="RefSeq" id="WP_168015148.1">
    <property type="nucleotide sequence ID" value="NZ_JAATEP010000028.1"/>
</dbReference>
<dbReference type="SUPFAM" id="SSF52266">
    <property type="entry name" value="SGNH hydrolase"/>
    <property type="match status" value="1"/>
</dbReference>
<dbReference type="Pfam" id="PF13472">
    <property type="entry name" value="Lipase_GDSL_2"/>
    <property type="match status" value="1"/>
</dbReference>
<accession>A0ABX1B965</accession>
<evidence type="ECO:0000313" key="4">
    <source>
        <dbReference type="Proteomes" id="UP000696294"/>
    </source>
</evidence>
<dbReference type="InterPro" id="IPR036514">
    <property type="entry name" value="SGNH_hydro_sf"/>
</dbReference>
<protein>
    <submittedName>
        <fullName evidence="3">SGNH/GDSL hydrolase family protein</fullName>
    </submittedName>
</protein>
<keyword evidence="1" id="KW-0732">Signal</keyword>
<evidence type="ECO:0000313" key="3">
    <source>
        <dbReference type="EMBL" id="NJP94358.1"/>
    </source>
</evidence>
<dbReference type="EMBL" id="JAATEP010000028">
    <property type="protein sequence ID" value="NJP94358.1"/>
    <property type="molecule type" value="Genomic_DNA"/>
</dbReference>
<proteinExistence type="predicted"/>
<sequence>MTLFFAAKTGTALTALLIALGTPATTTSPAQATAASPQAAAAPVPAGVTSAQTDALRRQAGWRAAWMAAPQRASTGFEPNWSEEGFSGQSVRQIVRLTAGGSSLRIRLSNDYGPSPVHLTGATVAYAGQGASLQPGSIHRLTFGSAPSADLPAHGALTSDPVRLRIEPFQSVAVTLYFAGTTGPATFHSQAYATSYRAQGDHAADTTATAFTQSTHSWYYLSRVDVTGGKDQQGKAVVTFGDSITDGFGSTNDANNRYPDELAEQLAARGAPRPVLNAGIGGNLVLNDSAWYGDRSAARFRRDALDQPGVGTVIILQGVNDIGFSESDTPTYKPAPVVSADELIAGHRRLIRQAHAKGIKVVGATLLPFKGSDHWGAHAAAVSDAVNEWIRTSGEYDAVVDLDRALAAPDDPDVLNPAYDSGDHLHPNNAGYTAMARHITDKLTSTTK</sequence>
<dbReference type="CDD" id="cd01830">
    <property type="entry name" value="XynE_like"/>
    <property type="match status" value="1"/>
</dbReference>
<dbReference type="PANTHER" id="PTHR43784">
    <property type="entry name" value="GDSL-LIKE LIPASE/ACYLHYDROLASE, PUTATIVE (AFU_ORTHOLOGUE AFUA_2G00820)-RELATED"/>
    <property type="match status" value="1"/>
</dbReference>
<name>A0ABX1B965_9ACTN</name>
<comment type="caution">
    <text evidence="3">The sequence shown here is derived from an EMBL/GenBank/DDBJ whole genome shotgun (WGS) entry which is preliminary data.</text>
</comment>
<dbReference type="Gene3D" id="3.40.50.1110">
    <property type="entry name" value="SGNH hydrolase"/>
    <property type="match status" value="1"/>
</dbReference>
<feature type="chain" id="PRO_5046482470" evidence="1">
    <location>
        <begin position="33"/>
        <end position="448"/>
    </location>
</feature>
<feature type="signal peptide" evidence="1">
    <location>
        <begin position="1"/>
        <end position="32"/>
    </location>
</feature>
<evidence type="ECO:0000259" key="2">
    <source>
        <dbReference type="Pfam" id="PF13472"/>
    </source>
</evidence>
<organism evidence="3 4">
    <name type="scientific">Nonomuraea composti</name>
    <dbReference type="NCBI Taxonomy" id="2720023"/>
    <lineage>
        <taxon>Bacteria</taxon>
        <taxon>Bacillati</taxon>
        <taxon>Actinomycetota</taxon>
        <taxon>Actinomycetes</taxon>
        <taxon>Streptosporangiales</taxon>
        <taxon>Streptosporangiaceae</taxon>
        <taxon>Nonomuraea</taxon>
    </lineage>
</organism>
<keyword evidence="3" id="KW-0378">Hydrolase</keyword>
<dbReference type="PANTHER" id="PTHR43784:SF2">
    <property type="entry name" value="GDSL-LIKE LIPASE_ACYLHYDROLASE, PUTATIVE (AFU_ORTHOLOGUE AFUA_2G00820)-RELATED"/>
    <property type="match status" value="1"/>
</dbReference>
<gene>
    <name evidence="3" type="ORF">HCN51_33800</name>
</gene>
<feature type="domain" description="SGNH hydrolase-type esterase" evidence="2">
    <location>
        <begin position="240"/>
        <end position="433"/>
    </location>
</feature>
<dbReference type="InterPro" id="IPR053140">
    <property type="entry name" value="GDSL_Rv0518-like"/>
</dbReference>
<dbReference type="InterPro" id="IPR013830">
    <property type="entry name" value="SGNH_hydro"/>
</dbReference>
<dbReference type="GO" id="GO:0016787">
    <property type="term" value="F:hydrolase activity"/>
    <property type="evidence" value="ECO:0007669"/>
    <property type="project" value="UniProtKB-KW"/>
</dbReference>
<evidence type="ECO:0000256" key="1">
    <source>
        <dbReference type="SAM" id="SignalP"/>
    </source>
</evidence>
<dbReference type="Proteomes" id="UP000696294">
    <property type="component" value="Unassembled WGS sequence"/>
</dbReference>
<keyword evidence="4" id="KW-1185">Reference proteome</keyword>
<reference evidence="3 4" key="1">
    <citation type="submission" date="2020-03" db="EMBL/GenBank/DDBJ databases">
        <title>WGS of actinomycetes isolated from Thailand.</title>
        <authorList>
            <person name="Thawai C."/>
        </authorList>
    </citation>
    <scope>NUCLEOTIDE SEQUENCE [LARGE SCALE GENOMIC DNA]</scope>
    <source>
        <strain evidence="3 4">FMUSA5-5</strain>
    </source>
</reference>